<sequence length="45" mass="5191">MSNIINCIKENVYNSKVIVINNILGLIVNDKEIKDGVYRERLDNI</sequence>
<evidence type="ECO:0000313" key="1">
    <source>
        <dbReference type="EMBL" id="QWM90348.1"/>
    </source>
</evidence>
<dbReference type="GeneID" id="75691616"/>
<evidence type="ECO:0000313" key="2">
    <source>
        <dbReference type="Proteomes" id="UP000827442"/>
    </source>
</evidence>
<keyword evidence="2" id="KW-1185">Reference proteome</keyword>
<name>A0AAE7RYP6_9CAUD</name>
<reference evidence="1 2" key="1">
    <citation type="submission" date="2021-04" db="EMBL/GenBank/DDBJ databases">
        <authorList>
            <person name="Shkoporov A.N."/>
            <person name="Stockdale S.R."/>
            <person name="Guerin E."/>
            <person name="Ross R.P."/>
            <person name="Hill C."/>
        </authorList>
    </citation>
    <scope>NUCLEOTIDE SEQUENCE [LARGE SCALE GENOMIC DNA]</scope>
    <source>
        <strain evidence="2">cr17_1</strain>
    </source>
</reference>
<organism evidence="1 2">
    <name type="scientific">uncultured phage cr17_1</name>
    <dbReference type="NCBI Taxonomy" id="2986404"/>
    <lineage>
        <taxon>Viruses</taxon>
        <taxon>Duplodnaviria</taxon>
        <taxon>Heunggongvirae</taxon>
        <taxon>Uroviricota</taxon>
        <taxon>Caudoviricetes</taxon>
        <taxon>Crassvirales</taxon>
        <taxon>Intestiviridae</taxon>
        <taxon>Crudevirinae</taxon>
        <taxon>Endlipuvirus</taxon>
        <taxon>Endlipuvirus intestinihominis</taxon>
    </lineage>
</organism>
<proteinExistence type="predicted"/>
<dbReference type="RefSeq" id="YP_010359920.1">
    <property type="nucleotide sequence ID" value="NC_062778.1"/>
</dbReference>
<dbReference type="EMBL" id="MZ130488">
    <property type="protein sequence ID" value="QWM90348.1"/>
    <property type="molecule type" value="Genomic_DNA"/>
</dbReference>
<dbReference type="Proteomes" id="UP000827442">
    <property type="component" value="Segment"/>
</dbReference>
<accession>A0AAE7RYP6</accession>
<protein>
    <submittedName>
        <fullName evidence="1">Uncharacterized protein</fullName>
    </submittedName>
</protein>
<dbReference type="KEGG" id="vg:75691616"/>
<gene>
    <name evidence="1" type="primary">gp_25611</name>
</gene>